<dbReference type="Proteomes" id="UP001321473">
    <property type="component" value="Unassembled WGS sequence"/>
</dbReference>
<protein>
    <submittedName>
        <fullName evidence="1">Uncharacterized protein</fullName>
    </submittedName>
</protein>
<evidence type="ECO:0000313" key="1">
    <source>
        <dbReference type="EMBL" id="KAK8759549.1"/>
    </source>
</evidence>
<keyword evidence="2" id="KW-1185">Reference proteome</keyword>
<comment type="caution">
    <text evidence="1">The sequence shown here is derived from an EMBL/GenBank/DDBJ whole genome shotgun (WGS) entry which is preliminary data.</text>
</comment>
<organism evidence="1 2">
    <name type="scientific">Amblyomma americanum</name>
    <name type="common">Lone star tick</name>
    <dbReference type="NCBI Taxonomy" id="6943"/>
    <lineage>
        <taxon>Eukaryota</taxon>
        <taxon>Metazoa</taxon>
        <taxon>Ecdysozoa</taxon>
        <taxon>Arthropoda</taxon>
        <taxon>Chelicerata</taxon>
        <taxon>Arachnida</taxon>
        <taxon>Acari</taxon>
        <taxon>Parasitiformes</taxon>
        <taxon>Ixodida</taxon>
        <taxon>Ixodoidea</taxon>
        <taxon>Ixodidae</taxon>
        <taxon>Amblyomminae</taxon>
        <taxon>Amblyomma</taxon>
    </lineage>
</organism>
<sequence>MSSEAPDPLYGFVGFQVKPYKKEDVVEAAKAMENAMITWHIWSTTFVYVSWHWAEDGSPQHRASGLTYKGSSSGTADSSAAAAAQHAHYSDLDTVLKVDVYISEIRTTWHIWSTTFVYISWRWAGDGSPQHRASGLTYKDSSTGTADSSAAAVAQNAHYSDLDIVLEVDVYILEIRITWHIWSTTFVYVSLHWAEDGSPQHRASGLTYKDSRSGTADSSAAAAAQHAHYSDLDTVLEVDVYISEIRTTWHIWSTTFVYISWHWAEDGSPQHRASGLTYKDSSIGTADSSAAAAAQHAHYSDLNTVLEVDVYISEIRTTWHIWSTTFVYVSWHWAEDGSPQHRASGFTYKGSSSGTADSSAAAAAQLAHYSDLDTVLKVDVYISEIRTTWHIWSTTFVYVSWHWAEDGSPQHRASGLTYKDSSTGTADSSAAAVAQNAHYSDLDIVLEVDVYILEIRITWHIWSTTFVYVSLHWAEDGSPQHRASGLTYKDSSSGTADSSAAAAAQHAHYSDLDTVLKVDVYISEIRTTWHIWSTTFVYISWRWAGDGSPQHRASGLTYKGSSSGTADSSAAAAAQLAHYSELDTVLEVDVYISEIKATWHIWSTTFVYVSWHWAEDGSPQHRASGLTYKDSSSGTADSSAAAAAQHAHYSDLDTVLKVDVYISEIKTTCHIWSTTFVYISWRWAGDGSPQHRASGLTYKDNSTGTADSSAAAVAQNAHYSDPDIVLEVDVYILEIRITWHIWSTTFVYVSLHWAEDGSPQHRASGLTYKDSRIGTADISLHWAEDGSPQHRASGLTYKDSSSGTADSSAAAAAQHAHYSDLDTVLKVDVYISEIRITWHIWSTSFVYVSLHWAEDGSPQHRASGLTYKGSSSGTADSSAAAAAQLAHYSDLDTVLEVDVYILEIRTTWHIWSTTFVYISWRWAGDGSPQHRASGLTYKGSSSGTADSSAAAAAQNAHYSDLDIVLEVDVYILEIRITWHIWSTSFVYVSLHWVEDGSPQHRASGLTYNDSSTGTADSSAATAAQHAHYSDLDTVLKVDVYISEIRITWHIWSTSFVYVSLHWAEDGSPQHRASGLTYKGSSSGTADSSAAAAAQLAHYSDLDTVLEVDVYISEIKATWHIWSTTFVYVSWLWAENGSPQHRASGLTYKDSSSGTADSSAAAAAQHAHYSDLDIVLEVDVYILEIRITWHIWSTTFVYVYCTGPRTVHLSIARLASPIKTAAAELQTVQQLRRRSTRIILTWTLTTWHIWSTTFVYISWRWAGDGSPQHRASGLTYKGSSSGTADSSAAAAAQNAHYSDLDIVLEVDVYILEIRTTWHIWSTTFVYISWRWAGDGSPQHRASGLTYKGSSSGTADSSAAAAAQNAHYSDLDIVLEVDVYILEIRITWHIWSTSFVYVSLHWVEDGSPQHRASGLTYNDSSTGTADSSAATAAQHAHYSDLDTVLKVDVYISEIRITWHIWSTSFVYVSLHWAEDGSPQHRASGLTYKGSSRGTADSSAAAAAQLAHYSDLDTVLEVDVYISEIKATWHIWSTTFVYISWLWAENGSPQHRASGLTYKDSSSGTADSSAAAAAQHAHYSDLDTVLEVDVYISEIRTTWHIWSTTFVYVSWHWAEDGAPQHRASGLTYEGSSSGTADSSAAAAAQLAHYSDLDTVLKVDVYISEIRTTWHIWSTTFVYVSWHWAEDGSPQHRASGLTYKDSSTGTADSSAAAVAQNAHYSDLDIVLEVDVYILEIRITWHIWSTTFVYVYCTGPRTVHLSIARLASPIKTAAAELRTVQQLRRRSTRIILTWTLTTWHIWSTTFVYISWRWAGDGSPQHRASGLTYKGSSSGTADSSAAAAAQNAHYSDRDIVLEVDVYILEIRITWHIWSTSFVYVSLHWAEDGSPQHRASGITYKDSSSGTADSSAAAAAQHAHYSDLDTVLKVDVYISEIRTTWHIWSTTFVYISWRWAGDGSPQHRASGLTYKGSSSGTADSSAAAAAQNAHYSDLDIVLEVDVYILEIRITWHIWSTSFVYVSLHWAEDGSPQHRASGLTYKDSSSGTADSSAAAAAQHAHYSDLDTVLKVDVYISEIRTTWHIWSTTFVYISWRWAGDGSPQHRASGLTYKESSTGTADSSAAAVAQNAHYSDLDIVLEVDVYILEIRITWHIWSTTFVYVSLHWAEDGSPQHRASGRTYKDSRIGTADSSAAAAAQHAHYSDLDTVLEVDVYISEIRTT</sequence>
<accession>A0AAQ4DAQ9</accession>
<dbReference type="EMBL" id="JARKHS020032935">
    <property type="protein sequence ID" value="KAK8759549.1"/>
    <property type="molecule type" value="Genomic_DNA"/>
</dbReference>
<name>A0AAQ4DAQ9_AMBAM</name>
<gene>
    <name evidence="1" type="ORF">V5799_002819</name>
</gene>
<reference evidence="1 2" key="1">
    <citation type="journal article" date="2023" name="Arcadia Sci">
        <title>De novo assembly of a long-read Amblyomma americanum tick genome.</title>
        <authorList>
            <person name="Chou S."/>
            <person name="Poskanzer K.E."/>
            <person name="Rollins M."/>
            <person name="Thuy-Boun P.S."/>
        </authorList>
    </citation>
    <scope>NUCLEOTIDE SEQUENCE [LARGE SCALE GENOMIC DNA]</scope>
    <source>
        <strain evidence="1">F_SG_1</strain>
        <tissue evidence="1">Salivary glands</tissue>
    </source>
</reference>
<proteinExistence type="predicted"/>
<evidence type="ECO:0000313" key="2">
    <source>
        <dbReference type="Proteomes" id="UP001321473"/>
    </source>
</evidence>